<evidence type="ECO:0000256" key="1">
    <source>
        <dbReference type="ARBA" id="ARBA00023157"/>
    </source>
</evidence>
<evidence type="ECO:0000313" key="6">
    <source>
        <dbReference type="Proteomes" id="UP001175271"/>
    </source>
</evidence>
<proteinExistence type="predicted"/>
<dbReference type="EMBL" id="JAUCMV010000005">
    <property type="protein sequence ID" value="KAK0396085.1"/>
    <property type="molecule type" value="Genomic_DNA"/>
</dbReference>
<protein>
    <recommendedName>
        <fullName evidence="4">Sushi domain-containing protein</fullName>
    </recommendedName>
</protein>
<feature type="domain" description="Sushi" evidence="4">
    <location>
        <begin position="273"/>
        <end position="345"/>
    </location>
</feature>
<dbReference type="AlphaFoldDB" id="A0AA39GYT8"/>
<sequence length="346" mass="38148">MSGNATTLNSEIKTTTDSVGQSSRKVDEKTDGPSGETGTSTLENVPGEGSTMIPVSTESEPVSTEMTKTEGNGAGTTTPLQRKIAFCAYERDVIHRDIYEQWRADDKHWQQTTTKASSTTEHHSIPKKLNAVQSTVILWTILVGNCPNIPIDGGRARFQSLNGNSSLMVVCNEGYAYLDGSVQRIYQCFPNATWSSNYDKEEECKAYCDTGKLNFNNTVQTLNRTRVYEDTEIPMTCETNYVLPHGAASIEHYCEWDGTFGETEDWSCKPGKAQCPKPSINLSNSEMPPKDSAYLSGSQKPGTLIMHICQGGTLFAKSKSPVNIYKCMDSGKWSSNYESQDICEKP</sequence>
<evidence type="ECO:0000256" key="2">
    <source>
        <dbReference type="PROSITE-ProRule" id="PRU00302"/>
    </source>
</evidence>
<dbReference type="PROSITE" id="PS50923">
    <property type="entry name" value="SUSHI"/>
    <property type="match status" value="2"/>
</dbReference>
<organism evidence="5 6">
    <name type="scientific">Steinernema hermaphroditum</name>
    <dbReference type="NCBI Taxonomy" id="289476"/>
    <lineage>
        <taxon>Eukaryota</taxon>
        <taxon>Metazoa</taxon>
        <taxon>Ecdysozoa</taxon>
        <taxon>Nematoda</taxon>
        <taxon>Chromadorea</taxon>
        <taxon>Rhabditida</taxon>
        <taxon>Tylenchina</taxon>
        <taxon>Panagrolaimomorpha</taxon>
        <taxon>Strongyloidoidea</taxon>
        <taxon>Steinernematidae</taxon>
        <taxon>Steinernema</taxon>
    </lineage>
</organism>
<feature type="region of interest" description="Disordered" evidence="3">
    <location>
        <begin position="1"/>
        <end position="77"/>
    </location>
</feature>
<gene>
    <name evidence="5" type="ORF">QR680_001557</name>
</gene>
<name>A0AA39GYT8_9BILA</name>
<dbReference type="InterPro" id="IPR035976">
    <property type="entry name" value="Sushi/SCR/CCP_sf"/>
</dbReference>
<comment type="caution">
    <text evidence="2">Lacks conserved residue(s) required for the propagation of feature annotation.</text>
</comment>
<accession>A0AA39GYT8</accession>
<feature type="domain" description="Sushi" evidence="4">
    <location>
        <begin position="144"/>
        <end position="206"/>
    </location>
</feature>
<evidence type="ECO:0000313" key="5">
    <source>
        <dbReference type="EMBL" id="KAK0396085.1"/>
    </source>
</evidence>
<dbReference type="Proteomes" id="UP001175271">
    <property type="component" value="Unassembled WGS sequence"/>
</dbReference>
<feature type="compositionally biased region" description="Polar residues" evidence="3">
    <location>
        <begin position="53"/>
        <end position="77"/>
    </location>
</feature>
<dbReference type="SUPFAM" id="SSF57535">
    <property type="entry name" value="Complement control module/SCR domain"/>
    <property type="match status" value="1"/>
</dbReference>
<evidence type="ECO:0000256" key="3">
    <source>
        <dbReference type="SAM" id="MobiDB-lite"/>
    </source>
</evidence>
<feature type="compositionally biased region" description="Polar residues" evidence="3">
    <location>
        <begin position="1"/>
        <end position="23"/>
    </location>
</feature>
<dbReference type="InterPro" id="IPR000436">
    <property type="entry name" value="Sushi_SCR_CCP_dom"/>
</dbReference>
<keyword evidence="6" id="KW-1185">Reference proteome</keyword>
<keyword evidence="1" id="KW-1015">Disulfide bond</keyword>
<evidence type="ECO:0000259" key="4">
    <source>
        <dbReference type="PROSITE" id="PS50923"/>
    </source>
</evidence>
<comment type="caution">
    <text evidence="5">The sequence shown here is derived from an EMBL/GenBank/DDBJ whole genome shotgun (WGS) entry which is preliminary data.</text>
</comment>
<keyword evidence="2" id="KW-0768">Sushi</keyword>
<reference evidence="5" key="1">
    <citation type="submission" date="2023-06" db="EMBL/GenBank/DDBJ databases">
        <title>Genomic analysis of the entomopathogenic nematode Steinernema hermaphroditum.</title>
        <authorList>
            <person name="Schwarz E.M."/>
            <person name="Heppert J.K."/>
            <person name="Baniya A."/>
            <person name="Schwartz H.T."/>
            <person name="Tan C.-H."/>
            <person name="Antoshechkin I."/>
            <person name="Sternberg P.W."/>
            <person name="Goodrich-Blair H."/>
            <person name="Dillman A.R."/>
        </authorList>
    </citation>
    <scope>NUCLEOTIDE SEQUENCE</scope>
    <source>
        <strain evidence="5">PS9179</strain>
        <tissue evidence="5">Whole animal</tissue>
    </source>
</reference>